<dbReference type="Pfam" id="PF22749">
    <property type="entry name" value="Arb2"/>
    <property type="match status" value="1"/>
</dbReference>
<feature type="domain" description="Arb2" evidence="1">
    <location>
        <begin position="13"/>
        <end position="154"/>
    </location>
</feature>
<sequence>MERTEPQGSVPLLPDFPYRFGRDGRLCHVDTREPFVFGYRRGDALGTQQRHRVLGRYITQHVYDVLHEEYGLRQVSLPPGGSDLRGQNLLLVSPKALESQGNLMVLIQDRGTVRCGQWSWKVIAREGLERGSQIPYVRRALAEAWEVLLMNPNAGGSPEDHVSLVWNLLLSRCAAKNIAVVAHGYGGGSRDWLKANAKKWVLSCKPLNRPVGSLKADCPQLSAGTQCHEAAPATCMDPLFRFFAKAVKAKPATVPFDIITRSKSRGRLSQGTAAAVPGKP</sequence>
<organism evidence="2 3">
    <name type="scientific">Scleropages formosus</name>
    <name type="common">Asian bonytongue</name>
    <name type="synonym">Osteoglossum formosum</name>
    <dbReference type="NCBI Taxonomy" id="113540"/>
    <lineage>
        <taxon>Eukaryota</taxon>
        <taxon>Metazoa</taxon>
        <taxon>Chordata</taxon>
        <taxon>Craniata</taxon>
        <taxon>Vertebrata</taxon>
        <taxon>Euteleostomi</taxon>
        <taxon>Actinopterygii</taxon>
        <taxon>Neopterygii</taxon>
        <taxon>Teleostei</taxon>
        <taxon>Osteoglossocephala</taxon>
        <taxon>Osteoglossomorpha</taxon>
        <taxon>Osteoglossiformes</taxon>
        <taxon>Osteoglossidae</taxon>
        <taxon>Scleropages</taxon>
    </lineage>
</organism>
<dbReference type="EMBL" id="JARO02002330">
    <property type="protein sequence ID" value="KPP72933.1"/>
    <property type="molecule type" value="Genomic_DNA"/>
</dbReference>
<dbReference type="GO" id="GO:0031048">
    <property type="term" value="P:regulatory ncRNA-mediated heterochromatin formation"/>
    <property type="evidence" value="ECO:0007669"/>
    <property type="project" value="TreeGrafter"/>
</dbReference>
<reference evidence="2 3" key="1">
    <citation type="submission" date="2015-08" db="EMBL/GenBank/DDBJ databases">
        <title>The genome of the Asian arowana (Scleropages formosus).</title>
        <authorList>
            <person name="Tan M.H."/>
            <person name="Gan H.M."/>
            <person name="Croft L.J."/>
            <person name="Austin C.M."/>
        </authorList>
    </citation>
    <scope>NUCLEOTIDE SEQUENCE [LARGE SCALE GENOMIC DNA]</scope>
    <source>
        <strain evidence="2">Aro1</strain>
    </source>
</reference>
<dbReference type="InterPro" id="IPR053858">
    <property type="entry name" value="Arb2_dom"/>
</dbReference>
<dbReference type="InterPro" id="IPR048263">
    <property type="entry name" value="Arb2"/>
</dbReference>
<evidence type="ECO:0000259" key="1">
    <source>
        <dbReference type="Pfam" id="PF22749"/>
    </source>
</evidence>
<protein>
    <submittedName>
        <fullName evidence="2">Protein FAM172A-like</fullName>
    </submittedName>
</protein>
<dbReference type="GO" id="GO:0035197">
    <property type="term" value="F:siRNA binding"/>
    <property type="evidence" value="ECO:0007669"/>
    <property type="project" value="TreeGrafter"/>
</dbReference>
<evidence type="ECO:0000313" key="2">
    <source>
        <dbReference type="EMBL" id="KPP72933.1"/>
    </source>
</evidence>
<name>A0A0P7UUM9_SCLFO</name>
<gene>
    <name evidence="2" type="ORF">Z043_108022</name>
</gene>
<dbReference type="PANTHER" id="PTHR21357:SF5">
    <property type="entry name" value="SI:CH73-41E3.7"/>
    <property type="match status" value="1"/>
</dbReference>
<dbReference type="Proteomes" id="UP000034805">
    <property type="component" value="Unassembled WGS sequence"/>
</dbReference>
<dbReference type="PANTHER" id="PTHR21357">
    <property type="entry name" value="FAM172 FAMILY PROTEIN HOMOLOG CG10038"/>
    <property type="match status" value="1"/>
</dbReference>
<comment type="caution">
    <text evidence="2">The sequence shown here is derived from an EMBL/GenBank/DDBJ whole genome shotgun (WGS) entry which is preliminary data.</text>
</comment>
<dbReference type="AlphaFoldDB" id="A0A0P7UUM9"/>
<proteinExistence type="predicted"/>
<accession>A0A0P7UUM9</accession>
<dbReference type="GO" id="GO:0005634">
    <property type="term" value="C:nucleus"/>
    <property type="evidence" value="ECO:0007669"/>
    <property type="project" value="TreeGrafter"/>
</dbReference>
<evidence type="ECO:0000313" key="3">
    <source>
        <dbReference type="Proteomes" id="UP000034805"/>
    </source>
</evidence>